<dbReference type="GO" id="GO:0004017">
    <property type="term" value="F:AMP kinase activity"/>
    <property type="evidence" value="ECO:0007669"/>
    <property type="project" value="UniProtKB-UniRule"/>
</dbReference>
<evidence type="ECO:0000256" key="7">
    <source>
        <dbReference type="RuleBase" id="RU003331"/>
    </source>
</evidence>
<evidence type="ECO:0000256" key="1">
    <source>
        <dbReference type="ARBA" id="ARBA00022679"/>
    </source>
</evidence>
<dbReference type="PROSITE" id="PS00113">
    <property type="entry name" value="ADENYLATE_KINASE"/>
    <property type="match status" value="1"/>
</dbReference>
<dbReference type="CDD" id="cd01428">
    <property type="entry name" value="ADK"/>
    <property type="match status" value="1"/>
</dbReference>
<evidence type="ECO:0000256" key="6">
    <source>
        <dbReference type="RuleBase" id="RU003330"/>
    </source>
</evidence>
<organism evidence="9 10">
    <name type="scientific">Peredibacter starrii</name>
    <dbReference type="NCBI Taxonomy" id="28202"/>
    <lineage>
        <taxon>Bacteria</taxon>
        <taxon>Pseudomonadati</taxon>
        <taxon>Bdellovibrionota</taxon>
        <taxon>Bacteriovoracia</taxon>
        <taxon>Bacteriovoracales</taxon>
        <taxon>Bacteriovoracaceae</taxon>
        <taxon>Peredibacter</taxon>
    </lineage>
</organism>
<dbReference type="InterPro" id="IPR000850">
    <property type="entry name" value="Adenylat/UMP-CMP_kin"/>
</dbReference>
<evidence type="ECO:0000256" key="4">
    <source>
        <dbReference type="ARBA" id="ARBA00022777"/>
    </source>
</evidence>
<keyword evidence="10" id="KW-1185">Reference proteome</keyword>
<dbReference type="SUPFAM" id="SSF52540">
    <property type="entry name" value="P-loop containing nucleoside triphosphate hydrolases"/>
    <property type="match status" value="1"/>
</dbReference>
<accession>A0AAX4HPI3</accession>
<evidence type="ECO:0000256" key="3">
    <source>
        <dbReference type="ARBA" id="ARBA00022741"/>
    </source>
</evidence>
<dbReference type="InterPro" id="IPR033690">
    <property type="entry name" value="Adenylat_kinase_CS"/>
</dbReference>
<feature type="binding site" evidence="5">
    <location>
        <position position="125"/>
    </location>
    <ligand>
        <name>ATP</name>
        <dbReference type="ChEBI" id="CHEBI:30616"/>
    </ligand>
</feature>
<dbReference type="GO" id="GO:0005524">
    <property type="term" value="F:ATP binding"/>
    <property type="evidence" value="ECO:0007669"/>
    <property type="project" value="UniProtKB-UniRule"/>
</dbReference>
<sequence length="211" mass="23459">MKSHLIFIGAPGSGKGTQANKLVADRNFKHISTGDLLRSEISKMSPLGLEVKKVMDEGKLVSDELVIRLLQANINLTASQYIFDGYPRNLAQAQTLDAEVLKGAPSLAVYFEINMTKLVERLTNRRTCKNCGAIYNLISKKPKVMGVCDQCGGTDLQQRADDKEDVIKNRLTVFQDTINPVIKYYQDLGRLMKVDAEGSVEEIYNMISSKV</sequence>
<proteinExistence type="inferred from homology"/>
<comment type="subcellular location">
    <subcellularLocation>
        <location evidence="5 7">Cytoplasm</location>
    </subcellularLocation>
</comment>
<name>A0AAX4HPI3_9BACT</name>
<evidence type="ECO:0000256" key="2">
    <source>
        <dbReference type="ARBA" id="ARBA00022727"/>
    </source>
</evidence>
<dbReference type="Proteomes" id="UP001324634">
    <property type="component" value="Chromosome"/>
</dbReference>
<dbReference type="PANTHER" id="PTHR23359">
    <property type="entry name" value="NUCLEOTIDE KINASE"/>
    <property type="match status" value="1"/>
</dbReference>
<keyword evidence="1 5" id="KW-0808">Transferase</keyword>
<reference evidence="9 10" key="1">
    <citation type="submission" date="2023-11" db="EMBL/GenBank/DDBJ databases">
        <title>Peredibacter starrii A3.12.</title>
        <authorList>
            <person name="Mitchell R.J."/>
        </authorList>
    </citation>
    <scope>NUCLEOTIDE SEQUENCE [LARGE SCALE GENOMIC DNA]</scope>
    <source>
        <strain evidence="9 10">A3.12</strain>
    </source>
</reference>
<keyword evidence="5" id="KW-0862">Zinc</keyword>
<dbReference type="InterPro" id="IPR007862">
    <property type="entry name" value="Adenylate_kinase_lid-dom"/>
</dbReference>
<feature type="binding site" evidence="5">
    <location>
        <begin position="59"/>
        <end position="61"/>
    </location>
    <ligand>
        <name>AMP</name>
        <dbReference type="ChEBI" id="CHEBI:456215"/>
    </ligand>
</feature>
<evidence type="ECO:0000313" key="10">
    <source>
        <dbReference type="Proteomes" id="UP001324634"/>
    </source>
</evidence>
<dbReference type="InterPro" id="IPR027417">
    <property type="entry name" value="P-loop_NTPase"/>
</dbReference>
<feature type="domain" description="Adenylate kinase active site lid" evidence="8">
    <location>
        <begin position="125"/>
        <end position="161"/>
    </location>
</feature>
<feature type="binding site" evidence="5">
    <location>
        <position position="92"/>
    </location>
    <ligand>
        <name>AMP</name>
        <dbReference type="ChEBI" id="CHEBI:456215"/>
    </ligand>
</feature>
<evidence type="ECO:0000259" key="8">
    <source>
        <dbReference type="Pfam" id="PF05191"/>
    </source>
</evidence>
<feature type="binding site" evidence="5">
    <location>
        <position position="131"/>
    </location>
    <ligand>
        <name>Zn(2+)</name>
        <dbReference type="ChEBI" id="CHEBI:29105"/>
        <note>structural</note>
    </ligand>
</feature>
<dbReference type="GO" id="GO:0044209">
    <property type="term" value="P:AMP salvage"/>
    <property type="evidence" value="ECO:0007669"/>
    <property type="project" value="UniProtKB-UniRule"/>
</dbReference>
<keyword evidence="5" id="KW-0963">Cytoplasm</keyword>
<feature type="binding site" evidence="5">
    <location>
        <position position="33"/>
    </location>
    <ligand>
        <name>AMP</name>
        <dbReference type="ChEBI" id="CHEBI:456215"/>
    </ligand>
</feature>
<feature type="binding site" evidence="5">
    <location>
        <position position="128"/>
    </location>
    <ligand>
        <name>Zn(2+)</name>
        <dbReference type="ChEBI" id="CHEBI:29105"/>
        <note>structural</note>
    </ligand>
</feature>
<dbReference type="AlphaFoldDB" id="A0AAX4HPI3"/>
<comment type="subunit">
    <text evidence="5 7">Monomer.</text>
</comment>
<dbReference type="NCBIfam" id="NF011100">
    <property type="entry name" value="PRK14527.1"/>
    <property type="match status" value="1"/>
</dbReference>
<dbReference type="Pfam" id="PF00406">
    <property type="entry name" value="ADK"/>
    <property type="match status" value="1"/>
</dbReference>
<dbReference type="InterPro" id="IPR006259">
    <property type="entry name" value="Adenyl_kin_sub"/>
</dbReference>
<evidence type="ECO:0000313" key="9">
    <source>
        <dbReference type="EMBL" id="WPU65234.1"/>
    </source>
</evidence>
<feature type="region of interest" description="NMP" evidence="5">
    <location>
        <begin position="32"/>
        <end position="61"/>
    </location>
</feature>
<comment type="function">
    <text evidence="5">Catalyzes the reversible transfer of the terminal phosphate group between ATP and AMP. Plays an important role in cellular energy homeostasis and in adenine nucleotide metabolism.</text>
</comment>
<feature type="binding site" evidence="5">
    <location>
        <begin position="12"/>
        <end position="17"/>
    </location>
    <ligand>
        <name>ATP</name>
        <dbReference type="ChEBI" id="CHEBI:30616"/>
    </ligand>
</feature>
<feature type="binding site" evidence="5">
    <location>
        <begin position="134"/>
        <end position="135"/>
    </location>
    <ligand>
        <name>ATP</name>
        <dbReference type="ChEBI" id="CHEBI:30616"/>
    </ligand>
</feature>
<dbReference type="HAMAP" id="MF_00235">
    <property type="entry name" value="Adenylate_kinase_Adk"/>
    <property type="match status" value="1"/>
</dbReference>
<comment type="pathway">
    <text evidence="5">Purine metabolism; AMP biosynthesis via salvage pathway; AMP from ADP: step 1/1.</text>
</comment>
<feature type="binding site" evidence="5">
    <location>
        <position position="170"/>
    </location>
    <ligand>
        <name>AMP</name>
        <dbReference type="ChEBI" id="CHEBI:456215"/>
    </ligand>
</feature>
<feature type="binding site" evidence="5">
    <location>
        <position position="198"/>
    </location>
    <ligand>
        <name>ATP</name>
        <dbReference type="ChEBI" id="CHEBI:30616"/>
    </ligand>
</feature>
<feature type="binding site" evidence="5">
    <location>
        <position position="159"/>
    </location>
    <ligand>
        <name>AMP</name>
        <dbReference type="ChEBI" id="CHEBI:456215"/>
    </ligand>
</feature>
<feature type="binding site" evidence="5">
    <location>
        <position position="38"/>
    </location>
    <ligand>
        <name>AMP</name>
        <dbReference type="ChEBI" id="CHEBI:456215"/>
    </ligand>
</feature>
<dbReference type="EMBL" id="CP139487">
    <property type="protein sequence ID" value="WPU65234.1"/>
    <property type="molecule type" value="Genomic_DNA"/>
</dbReference>
<dbReference type="Gene3D" id="3.40.50.300">
    <property type="entry name" value="P-loop containing nucleotide triphosphate hydrolases"/>
    <property type="match status" value="1"/>
</dbReference>
<keyword evidence="4 5" id="KW-0418">Kinase</keyword>
<dbReference type="PRINTS" id="PR00094">
    <property type="entry name" value="ADENYLTKNASE"/>
</dbReference>
<protein>
    <recommendedName>
        <fullName evidence="5 7">Adenylate kinase</fullName>
        <shortName evidence="5">AK</shortName>
        <ecNumber evidence="5 7">2.7.4.3</ecNumber>
    </recommendedName>
    <alternativeName>
        <fullName evidence="5">ATP-AMP transphosphorylase</fullName>
    </alternativeName>
    <alternativeName>
        <fullName evidence="5">ATP:AMP phosphotransferase</fullName>
    </alternativeName>
    <alternativeName>
        <fullName evidence="5">Adenylate monophosphate kinase</fullName>
    </alternativeName>
</protein>
<dbReference type="KEGG" id="psti:SOO65_00545"/>
<feature type="binding site" evidence="5">
    <location>
        <position position="151"/>
    </location>
    <ligand>
        <name>Zn(2+)</name>
        <dbReference type="ChEBI" id="CHEBI:29105"/>
        <note>structural</note>
    </ligand>
</feature>
<comment type="catalytic activity">
    <reaction evidence="5 7">
        <text>AMP + ATP = 2 ADP</text>
        <dbReference type="Rhea" id="RHEA:12973"/>
        <dbReference type="ChEBI" id="CHEBI:30616"/>
        <dbReference type="ChEBI" id="CHEBI:456215"/>
        <dbReference type="ChEBI" id="CHEBI:456216"/>
        <dbReference type="EC" id="2.7.4.3"/>
    </reaction>
</comment>
<dbReference type="EC" id="2.7.4.3" evidence="5 7"/>
<dbReference type="NCBIfam" id="TIGR01351">
    <property type="entry name" value="adk"/>
    <property type="match status" value="1"/>
</dbReference>
<comment type="similarity">
    <text evidence="5 6">Belongs to the adenylate kinase family.</text>
</comment>
<evidence type="ECO:0000256" key="5">
    <source>
        <dbReference type="HAMAP-Rule" id="MF_00235"/>
    </source>
</evidence>
<comment type="caution">
    <text evidence="5">Lacks conserved residue(s) required for the propagation of feature annotation.</text>
</comment>
<dbReference type="RefSeq" id="WP_321395398.1">
    <property type="nucleotide sequence ID" value="NZ_CP139487.1"/>
</dbReference>
<dbReference type="GO" id="GO:0005737">
    <property type="term" value="C:cytoplasm"/>
    <property type="evidence" value="ECO:0007669"/>
    <property type="project" value="UniProtKB-SubCell"/>
</dbReference>
<keyword evidence="5 7" id="KW-0067">ATP-binding</keyword>
<feature type="binding site" evidence="5">
    <location>
        <begin position="85"/>
        <end position="88"/>
    </location>
    <ligand>
        <name>AMP</name>
        <dbReference type="ChEBI" id="CHEBI:456215"/>
    </ligand>
</feature>
<dbReference type="Pfam" id="PF05191">
    <property type="entry name" value="ADK_lid"/>
    <property type="match status" value="1"/>
</dbReference>
<feature type="binding site" evidence="5">
    <location>
        <position position="148"/>
    </location>
    <ligand>
        <name>Zn(2+)</name>
        <dbReference type="ChEBI" id="CHEBI:29105"/>
        <note>structural</note>
    </ligand>
</feature>
<dbReference type="GO" id="GO:0008270">
    <property type="term" value="F:zinc ion binding"/>
    <property type="evidence" value="ECO:0007669"/>
    <property type="project" value="UniProtKB-UniRule"/>
</dbReference>
<keyword evidence="5" id="KW-0479">Metal-binding</keyword>
<comment type="domain">
    <text evidence="5">Consists of three domains, a large central CORE domain and two small peripheral domains, NMPbind and LID, which undergo movements during catalysis. The LID domain closes over the site of phosphoryl transfer upon ATP binding. Assembling and dissambling the active center during each catalytic cycle provides an effective means to prevent ATP hydrolysis. Some bacteria have evolved a zinc-coordinating structure that stabilizes the LID domain.</text>
</comment>
<keyword evidence="2 5" id="KW-0545">Nucleotide biosynthesis</keyword>
<keyword evidence="3 5" id="KW-0547">Nucleotide-binding</keyword>
<gene>
    <name evidence="5" type="primary">adk</name>
    <name evidence="9" type="ORF">SOO65_00545</name>
</gene>